<reference evidence="1 2" key="1">
    <citation type="journal article" date="2018" name="Front. Plant Sci.">
        <title>Red Clover (Trifolium pratense) and Zigzag Clover (T. medium) - A Picture of Genomic Similarities and Differences.</title>
        <authorList>
            <person name="Dluhosova J."/>
            <person name="Istvanek J."/>
            <person name="Nedelnik J."/>
            <person name="Repkova J."/>
        </authorList>
    </citation>
    <scope>NUCLEOTIDE SEQUENCE [LARGE SCALE GENOMIC DNA]</scope>
    <source>
        <strain evidence="2">cv. 10/8</strain>
        <tissue evidence="1">Leaf</tissue>
    </source>
</reference>
<comment type="caution">
    <text evidence="1">The sequence shown here is derived from an EMBL/GenBank/DDBJ whole genome shotgun (WGS) entry which is preliminary data.</text>
</comment>
<proteinExistence type="predicted"/>
<dbReference type="AlphaFoldDB" id="A0A392T2L9"/>
<dbReference type="EMBL" id="LXQA010494892">
    <property type="protein sequence ID" value="MCI55361.1"/>
    <property type="molecule type" value="Genomic_DNA"/>
</dbReference>
<dbReference type="Proteomes" id="UP000265520">
    <property type="component" value="Unassembled WGS sequence"/>
</dbReference>
<evidence type="ECO:0000313" key="1">
    <source>
        <dbReference type="EMBL" id="MCI55361.1"/>
    </source>
</evidence>
<sequence>MARDNQPGREDEMMLERFMRQKPPTFTGGYDPDGAHKWLEEVENIFEAMACSKEGKTTLGAYMLREEANNWWK</sequence>
<feature type="non-terminal residue" evidence="1">
    <location>
        <position position="73"/>
    </location>
</feature>
<name>A0A392T2L9_9FABA</name>
<protein>
    <submittedName>
        <fullName evidence="1">Putative Ty3/Gypsy polyprotein/retrotransposon</fullName>
    </submittedName>
</protein>
<evidence type="ECO:0000313" key="2">
    <source>
        <dbReference type="Proteomes" id="UP000265520"/>
    </source>
</evidence>
<accession>A0A392T2L9</accession>
<organism evidence="1 2">
    <name type="scientific">Trifolium medium</name>
    <dbReference type="NCBI Taxonomy" id="97028"/>
    <lineage>
        <taxon>Eukaryota</taxon>
        <taxon>Viridiplantae</taxon>
        <taxon>Streptophyta</taxon>
        <taxon>Embryophyta</taxon>
        <taxon>Tracheophyta</taxon>
        <taxon>Spermatophyta</taxon>
        <taxon>Magnoliopsida</taxon>
        <taxon>eudicotyledons</taxon>
        <taxon>Gunneridae</taxon>
        <taxon>Pentapetalae</taxon>
        <taxon>rosids</taxon>
        <taxon>fabids</taxon>
        <taxon>Fabales</taxon>
        <taxon>Fabaceae</taxon>
        <taxon>Papilionoideae</taxon>
        <taxon>50 kb inversion clade</taxon>
        <taxon>NPAAA clade</taxon>
        <taxon>Hologalegina</taxon>
        <taxon>IRL clade</taxon>
        <taxon>Trifolieae</taxon>
        <taxon>Trifolium</taxon>
    </lineage>
</organism>
<keyword evidence="2" id="KW-1185">Reference proteome</keyword>